<dbReference type="GO" id="GO:0005524">
    <property type="term" value="F:ATP binding"/>
    <property type="evidence" value="ECO:0007669"/>
    <property type="project" value="UniProtKB-KW"/>
</dbReference>
<comment type="catalytic activity">
    <reaction evidence="7">
        <text>ATP + H2O = ADP + phosphate + H(+)</text>
        <dbReference type="Rhea" id="RHEA:13065"/>
        <dbReference type="ChEBI" id="CHEBI:15377"/>
        <dbReference type="ChEBI" id="CHEBI:15378"/>
        <dbReference type="ChEBI" id="CHEBI:30616"/>
        <dbReference type="ChEBI" id="CHEBI:43474"/>
        <dbReference type="ChEBI" id="CHEBI:456216"/>
        <dbReference type="EC" id="3.6.4.13"/>
    </reaction>
</comment>
<evidence type="ECO:0000256" key="2">
    <source>
        <dbReference type="ARBA" id="ARBA00022737"/>
    </source>
</evidence>
<dbReference type="PANTHER" id="PTHR22655">
    <property type="entry name" value="ATP-DEPENDENT RNA HELICASE TDRD12-RELATED"/>
    <property type="match status" value="1"/>
</dbReference>
<protein>
    <recommendedName>
        <fullName evidence="1">RNA helicase</fullName>
        <ecNumber evidence="1">3.6.4.13</ecNumber>
    </recommendedName>
</protein>
<keyword evidence="5 10" id="KW-0347">Helicase</keyword>
<evidence type="ECO:0000313" key="10">
    <source>
        <dbReference type="EMBL" id="MPC73564.1"/>
    </source>
</evidence>
<dbReference type="PANTHER" id="PTHR22655:SF2">
    <property type="entry name" value="ATP-DEPENDENT RNA HELICASE TDRD12-RELATED"/>
    <property type="match status" value="1"/>
</dbReference>
<dbReference type="PROSITE" id="PS51203">
    <property type="entry name" value="CS"/>
    <property type="match status" value="1"/>
</dbReference>
<dbReference type="CDD" id="cd06463">
    <property type="entry name" value="p23_like"/>
    <property type="match status" value="1"/>
</dbReference>
<name>A0A5B7HYN8_PORTR</name>
<feature type="region of interest" description="Disordered" evidence="8">
    <location>
        <begin position="107"/>
        <end position="128"/>
    </location>
</feature>
<evidence type="ECO:0000259" key="9">
    <source>
        <dbReference type="PROSITE" id="PS51203"/>
    </source>
</evidence>
<keyword evidence="2" id="KW-0677">Repeat</keyword>
<dbReference type="GO" id="GO:0042078">
    <property type="term" value="P:germ-line stem cell division"/>
    <property type="evidence" value="ECO:0007669"/>
    <property type="project" value="TreeGrafter"/>
</dbReference>
<keyword evidence="3" id="KW-0547">Nucleotide-binding</keyword>
<dbReference type="GO" id="GO:0003724">
    <property type="term" value="F:RNA helicase activity"/>
    <property type="evidence" value="ECO:0007669"/>
    <property type="project" value="UniProtKB-EC"/>
</dbReference>
<keyword evidence="4" id="KW-0378">Hydrolase</keyword>
<dbReference type="Proteomes" id="UP000324222">
    <property type="component" value="Unassembled WGS sequence"/>
</dbReference>
<evidence type="ECO:0000256" key="6">
    <source>
        <dbReference type="ARBA" id="ARBA00022840"/>
    </source>
</evidence>
<evidence type="ECO:0000313" key="11">
    <source>
        <dbReference type="Proteomes" id="UP000324222"/>
    </source>
</evidence>
<dbReference type="AlphaFoldDB" id="A0A5B7HYN8"/>
<organism evidence="10 11">
    <name type="scientific">Portunus trituberculatus</name>
    <name type="common">Swimming crab</name>
    <name type="synonym">Neptunus trituberculatus</name>
    <dbReference type="NCBI Taxonomy" id="210409"/>
    <lineage>
        <taxon>Eukaryota</taxon>
        <taxon>Metazoa</taxon>
        <taxon>Ecdysozoa</taxon>
        <taxon>Arthropoda</taxon>
        <taxon>Crustacea</taxon>
        <taxon>Multicrustacea</taxon>
        <taxon>Malacostraca</taxon>
        <taxon>Eumalacostraca</taxon>
        <taxon>Eucarida</taxon>
        <taxon>Decapoda</taxon>
        <taxon>Pleocyemata</taxon>
        <taxon>Brachyura</taxon>
        <taxon>Eubrachyura</taxon>
        <taxon>Portunoidea</taxon>
        <taxon>Portunidae</taxon>
        <taxon>Portuninae</taxon>
        <taxon>Portunus</taxon>
    </lineage>
</organism>
<dbReference type="OrthoDB" id="249932at2759"/>
<dbReference type="EC" id="3.6.4.13" evidence="1"/>
<comment type="caution">
    <text evidence="10">The sequence shown here is derived from an EMBL/GenBank/DDBJ whole genome shotgun (WGS) entry which is preliminary data.</text>
</comment>
<dbReference type="SUPFAM" id="SSF49764">
    <property type="entry name" value="HSP20-like chaperones"/>
    <property type="match status" value="1"/>
</dbReference>
<dbReference type="Pfam" id="PF04969">
    <property type="entry name" value="CS"/>
    <property type="match status" value="1"/>
</dbReference>
<keyword evidence="11" id="KW-1185">Reference proteome</keyword>
<feature type="domain" description="CS" evidence="9">
    <location>
        <begin position="13"/>
        <end position="99"/>
    </location>
</feature>
<keyword evidence="6" id="KW-0067">ATP-binding</keyword>
<sequence length="128" mass="13815">MPPLSAVDGVTQRLAPDTTWSQKDDTVNISIHLIGVEQYKCHVSSTHLIFMSVLGDKFYVVDEELCQKVVTQSCVVNVQGISVSITLKKAVKDGWRKVMTHSKEAAATGGLAGGISSDTESSTDTELF</sequence>
<evidence type="ECO:0000256" key="7">
    <source>
        <dbReference type="ARBA" id="ARBA00047984"/>
    </source>
</evidence>
<evidence type="ECO:0000256" key="1">
    <source>
        <dbReference type="ARBA" id="ARBA00012552"/>
    </source>
</evidence>
<dbReference type="Gene3D" id="2.60.40.790">
    <property type="match status" value="1"/>
</dbReference>
<proteinExistence type="predicted"/>
<dbReference type="InterPro" id="IPR008978">
    <property type="entry name" value="HSP20-like_chaperone"/>
</dbReference>
<accession>A0A5B7HYN8</accession>
<evidence type="ECO:0000256" key="8">
    <source>
        <dbReference type="SAM" id="MobiDB-lite"/>
    </source>
</evidence>
<dbReference type="EMBL" id="VSRR010037031">
    <property type="protein sequence ID" value="MPC73564.1"/>
    <property type="molecule type" value="Genomic_DNA"/>
</dbReference>
<gene>
    <name evidence="10" type="primary">Tdrd12</name>
    <name evidence="10" type="ORF">E2C01_067898</name>
</gene>
<dbReference type="InterPro" id="IPR007052">
    <property type="entry name" value="CS_dom"/>
</dbReference>
<reference evidence="10 11" key="1">
    <citation type="submission" date="2019-05" db="EMBL/GenBank/DDBJ databases">
        <title>Another draft genome of Portunus trituberculatus and its Hox gene families provides insights of decapod evolution.</title>
        <authorList>
            <person name="Jeong J.-H."/>
            <person name="Song I."/>
            <person name="Kim S."/>
            <person name="Choi T."/>
            <person name="Kim D."/>
            <person name="Ryu S."/>
            <person name="Kim W."/>
        </authorList>
    </citation>
    <scope>NUCLEOTIDE SEQUENCE [LARGE SCALE GENOMIC DNA]</scope>
    <source>
        <tissue evidence="10">Muscle</tissue>
    </source>
</reference>
<evidence type="ECO:0000256" key="5">
    <source>
        <dbReference type="ARBA" id="ARBA00022806"/>
    </source>
</evidence>
<dbReference type="GO" id="GO:0016787">
    <property type="term" value="F:hydrolase activity"/>
    <property type="evidence" value="ECO:0007669"/>
    <property type="project" value="UniProtKB-KW"/>
</dbReference>
<evidence type="ECO:0000256" key="4">
    <source>
        <dbReference type="ARBA" id="ARBA00022801"/>
    </source>
</evidence>
<evidence type="ECO:0000256" key="3">
    <source>
        <dbReference type="ARBA" id="ARBA00022741"/>
    </source>
</evidence>